<keyword evidence="1" id="KW-0433">Leucine-rich repeat</keyword>
<comment type="caution">
    <text evidence="5">The sequence shown here is derived from an EMBL/GenBank/DDBJ whole genome shotgun (WGS) entry which is preliminary data.</text>
</comment>
<name>A0ABD2JSG2_HETSC</name>
<dbReference type="InterPro" id="IPR003591">
    <property type="entry name" value="Leu-rich_rpt_typical-subtyp"/>
</dbReference>
<keyword evidence="2" id="KW-0677">Repeat</keyword>
<dbReference type="Proteomes" id="UP001620645">
    <property type="component" value="Unassembled WGS sequence"/>
</dbReference>
<evidence type="ECO:0000259" key="4">
    <source>
        <dbReference type="Pfam" id="PF25344"/>
    </source>
</evidence>
<accession>A0ABD2JSG2</accession>
<protein>
    <recommendedName>
        <fullName evidence="4">PIF1/LRR1 pleckstrin homology domain-containing protein</fullName>
    </recommendedName>
</protein>
<dbReference type="EMBL" id="JBICCN010000108">
    <property type="protein sequence ID" value="KAL3093532.1"/>
    <property type="molecule type" value="Genomic_DNA"/>
</dbReference>
<dbReference type="PANTHER" id="PTHR48051:SF1">
    <property type="entry name" value="RAS SUPPRESSOR PROTEIN 1"/>
    <property type="match status" value="1"/>
</dbReference>
<evidence type="ECO:0000313" key="5">
    <source>
        <dbReference type="EMBL" id="KAL3093532.1"/>
    </source>
</evidence>
<keyword evidence="3" id="KW-0539">Nucleus</keyword>
<evidence type="ECO:0000256" key="1">
    <source>
        <dbReference type="ARBA" id="ARBA00022614"/>
    </source>
</evidence>
<gene>
    <name evidence="5" type="ORF">niasHS_006172</name>
</gene>
<keyword evidence="6" id="KW-1185">Reference proteome</keyword>
<sequence>MVTRLKCVFRVENDGKAMGRSANGFVAFGCERKGMGDEENGGKVLYLLLTTRLNKGHPRKIKLSHFYRLFDKMKRNGMATIQFADPNLTVYVSQADPKALCQFLLHLNGLLRHAVDANISCSAPSCSSPTNVPSSPKSPPPIATVSTVHRQCISAITSAKPTKICIQSRQEYQSMIRQASSANLQRLDIVGIGFRAVDIRWFGMRRLQQLSLAANKLGSVEWCTERNWRLFCAISKLEQLNTLDLSQNEFKHFPEMFVDALPVSIVSLNLASNRLVRLTNRICRLQQLGTLRLDHNPFEELPEDLCLINALCHLSLVGLNRLRFLPPSLYVVKFSAPRFNLLDISGNEQAPFITGHGTAQHSVDNHVNDKTGDADTTSSTVVSVTAPPALCEFAAAAVLNNKGLLCPGSCLLRPSVADCLPTFVARSMRQWLRRCAHCHQLFTVPSLHCSTGDDGTFAHAIKEQFKRVDLRRCAISFYGEHAWAFCRVQLCKQCIR</sequence>
<dbReference type="InterPro" id="IPR032675">
    <property type="entry name" value="LRR_dom_sf"/>
</dbReference>
<feature type="domain" description="PIF1/LRR1 pleckstrin homology" evidence="4">
    <location>
        <begin position="4"/>
        <end position="113"/>
    </location>
</feature>
<evidence type="ECO:0000256" key="2">
    <source>
        <dbReference type="ARBA" id="ARBA00022737"/>
    </source>
</evidence>
<dbReference type="PANTHER" id="PTHR48051">
    <property type="match status" value="1"/>
</dbReference>
<organism evidence="5 6">
    <name type="scientific">Heterodera schachtii</name>
    <name type="common">Sugarbeet cyst nematode worm</name>
    <name type="synonym">Tylenchus schachtii</name>
    <dbReference type="NCBI Taxonomy" id="97005"/>
    <lineage>
        <taxon>Eukaryota</taxon>
        <taxon>Metazoa</taxon>
        <taxon>Ecdysozoa</taxon>
        <taxon>Nematoda</taxon>
        <taxon>Chromadorea</taxon>
        <taxon>Rhabditida</taxon>
        <taxon>Tylenchina</taxon>
        <taxon>Tylenchomorpha</taxon>
        <taxon>Tylenchoidea</taxon>
        <taxon>Heteroderidae</taxon>
        <taxon>Heteroderinae</taxon>
        <taxon>Heterodera</taxon>
    </lineage>
</organism>
<dbReference type="Pfam" id="PF25344">
    <property type="entry name" value="PH_LRR1"/>
    <property type="match status" value="1"/>
</dbReference>
<dbReference type="SUPFAM" id="SSF52058">
    <property type="entry name" value="L domain-like"/>
    <property type="match status" value="1"/>
</dbReference>
<reference evidence="5 6" key="1">
    <citation type="submission" date="2024-10" db="EMBL/GenBank/DDBJ databases">
        <authorList>
            <person name="Kim D."/>
        </authorList>
    </citation>
    <scope>NUCLEOTIDE SEQUENCE [LARGE SCALE GENOMIC DNA]</scope>
    <source>
        <strain evidence="5">Taebaek</strain>
    </source>
</reference>
<evidence type="ECO:0000313" key="6">
    <source>
        <dbReference type="Proteomes" id="UP001620645"/>
    </source>
</evidence>
<evidence type="ECO:0000256" key="3">
    <source>
        <dbReference type="ARBA" id="ARBA00023242"/>
    </source>
</evidence>
<dbReference type="AlphaFoldDB" id="A0ABD2JSG2"/>
<dbReference type="InterPro" id="IPR050216">
    <property type="entry name" value="LRR_domain-containing"/>
</dbReference>
<proteinExistence type="predicted"/>
<dbReference type="Gene3D" id="3.80.10.10">
    <property type="entry name" value="Ribonuclease Inhibitor"/>
    <property type="match status" value="1"/>
</dbReference>
<dbReference type="SMART" id="SM00369">
    <property type="entry name" value="LRR_TYP"/>
    <property type="match status" value="3"/>
</dbReference>
<dbReference type="InterPro" id="IPR057437">
    <property type="entry name" value="PIF1/LRR1_PH"/>
</dbReference>